<dbReference type="OrthoDB" id="5537330at2759"/>
<gene>
    <name evidence="1" type="ORF">HYFRA_00009041</name>
</gene>
<dbReference type="PANTHER" id="PTHR28180:SF5">
    <property type="entry name" value="DNA POLYMERASE ALPHA SUBUNIT B"/>
    <property type="match status" value="1"/>
</dbReference>
<proteinExistence type="predicted"/>
<reference evidence="1" key="1">
    <citation type="submission" date="2021-07" db="EMBL/GenBank/DDBJ databases">
        <authorList>
            <person name="Durling M."/>
        </authorList>
    </citation>
    <scope>NUCLEOTIDE SEQUENCE</scope>
</reference>
<dbReference type="Proteomes" id="UP000696280">
    <property type="component" value="Unassembled WGS sequence"/>
</dbReference>
<keyword evidence="2" id="KW-1185">Reference proteome</keyword>
<protein>
    <recommendedName>
        <fullName evidence="3">Carboxymuconolactone decarboxylase-like domain-containing protein</fullName>
    </recommendedName>
</protein>
<comment type="caution">
    <text evidence="1">The sequence shown here is derived from an EMBL/GenBank/DDBJ whole genome shotgun (WGS) entry which is preliminary data.</text>
</comment>
<dbReference type="InterPro" id="IPR029032">
    <property type="entry name" value="AhpD-like"/>
</dbReference>
<evidence type="ECO:0000313" key="2">
    <source>
        <dbReference type="Proteomes" id="UP000696280"/>
    </source>
</evidence>
<dbReference type="InterPro" id="IPR052999">
    <property type="entry name" value="PTS1_Protein"/>
</dbReference>
<dbReference type="PANTHER" id="PTHR28180">
    <property type="entry name" value="CONSERVED MITOCHONDRIAL PROTEIN-RELATED"/>
    <property type="match status" value="1"/>
</dbReference>
<accession>A0A9N9KSL1</accession>
<dbReference type="EMBL" id="CAJVRL010000047">
    <property type="protein sequence ID" value="CAG8952796.1"/>
    <property type="molecule type" value="Genomic_DNA"/>
</dbReference>
<organism evidence="1 2">
    <name type="scientific">Hymenoscyphus fraxineus</name>
    <dbReference type="NCBI Taxonomy" id="746836"/>
    <lineage>
        <taxon>Eukaryota</taxon>
        <taxon>Fungi</taxon>
        <taxon>Dikarya</taxon>
        <taxon>Ascomycota</taxon>
        <taxon>Pezizomycotina</taxon>
        <taxon>Leotiomycetes</taxon>
        <taxon>Helotiales</taxon>
        <taxon>Helotiaceae</taxon>
        <taxon>Hymenoscyphus</taxon>
    </lineage>
</organism>
<sequence length="322" mass="36063">MLLRTGEGLLPLRTGFCPSISNSSGKRLQYSNARLTHQSTARTFHKQAHRRHLPLSSVSRSQFKFQPFHRNHSTMSLPANSKDHTPEEAIALFKEIEAKFPSKTLGDDKWYLVALSGLVGVEQELVGTLYTYLISKPEFASSESRKALIRRIREALVKNMSIQGVVKSIAALISITAVEKPEDQDFSFSREGWQAGPANIERGETWLNAIYEGNLTDTTDHFLAHKDFDWVSREITYGLYLSDHSILGPVDTELVVLAGVMIQNLKLSTGWHLRGTRRIGVSAEDCEAVQQCVELIGAFAGISLHKLPRVGDVEHQVHQFKK</sequence>
<evidence type="ECO:0000313" key="1">
    <source>
        <dbReference type="EMBL" id="CAG8952796.1"/>
    </source>
</evidence>
<name>A0A9N9KSL1_9HELO</name>
<dbReference type="AlphaFoldDB" id="A0A9N9KSL1"/>
<dbReference type="SUPFAM" id="SSF69118">
    <property type="entry name" value="AhpD-like"/>
    <property type="match status" value="1"/>
</dbReference>
<dbReference type="Gene3D" id="1.20.1290.10">
    <property type="entry name" value="AhpD-like"/>
    <property type="match status" value="1"/>
</dbReference>
<evidence type="ECO:0008006" key="3">
    <source>
        <dbReference type="Google" id="ProtNLM"/>
    </source>
</evidence>